<gene>
    <name evidence="1" type="ORF">CAEBREN_06435</name>
</gene>
<organism evidence="2">
    <name type="scientific">Caenorhabditis brenneri</name>
    <name type="common">Nematode worm</name>
    <dbReference type="NCBI Taxonomy" id="135651"/>
    <lineage>
        <taxon>Eukaryota</taxon>
        <taxon>Metazoa</taxon>
        <taxon>Ecdysozoa</taxon>
        <taxon>Nematoda</taxon>
        <taxon>Chromadorea</taxon>
        <taxon>Rhabditida</taxon>
        <taxon>Rhabditina</taxon>
        <taxon>Rhabditomorpha</taxon>
        <taxon>Rhabditoidea</taxon>
        <taxon>Rhabditidae</taxon>
        <taxon>Peloderinae</taxon>
        <taxon>Caenorhabditis</taxon>
    </lineage>
</organism>
<keyword evidence="2" id="KW-1185">Reference proteome</keyword>
<accession>G0P408</accession>
<dbReference type="Proteomes" id="UP000008068">
    <property type="component" value="Unassembled WGS sequence"/>
</dbReference>
<sequence>MYYSVHFVSNVHEFIFHLTVAYFRLDLLFAAEFDDTGEFVLNDRKPCYWIENLSNKQNVSIKSIMVSSIWMFRRKEADRNEIFSETTIFSSNLPVWTGDVTALAQLDSTLTDLAD</sequence>
<dbReference type="HOGENOM" id="CLU_2111050_0_0_1"/>
<name>G0P408_CAEBE</name>
<dbReference type="EMBL" id="GL380056">
    <property type="protein sequence ID" value="EGT44582.1"/>
    <property type="molecule type" value="Genomic_DNA"/>
</dbReference>
<evidence type="ECO:0000313" key="1">
    <source>
        <dbReference type="EMBL" id="EGT44582.1"/>
    </source>
</evidence>
<reference evidence="2" key="1">
    <citation type="submission" date="2011-07" db="EMBL/GenBank/DDBJ databases">
        <authorList>
            <consortium name="Caenorhabditis brenneri Sequencing and Analysis Consortium"/>
            <person name="Wilson R.K."/>
        </authorList>
    </citation>
    <scope>NUCLEOTIDE SEQUENCE [LARGE SCALE GENOMIC DNA]</scope>
    <source>
        <strain evidence="2">PB2801</strain>
    </source>
</reference>
<dbReference type="InParanoid" id="G0P408"/>
<evidence type="ECO:0000313" key="2">
    <source>
        <dbReference type="Proteomes" id="UP000008068"/>
    </source>
</evidence>
<proteinExistence type="predicted"/>
<protein>
    <submittedName>
        <fullName evidence="1">Uncharacterized protein</fullName>
    </submittedName>
</protein>
<dbReference type="AlphaFoldDB" id="G0P408"/>